<dbReference type="Pfam" id="PF00005">
    <property type="entry name" value="ABC_tran"/>
    <property type="match status" value="1"/>
</dbReference>
<feature type="domain" description="ABC transporter" evidence="7">
    <location>
        <begin position="5"/>
        <end position="230"/>
    </location>
</feature>
<keyword evidence="4 8" id="KW-0067">ATP-binding</keyword>
<evidence type="ECO:0000259" key="7">
    <source>
        <dbReference type="PROSITE" id="PS50893"/>
    </source>
</evidence>
<evidence type="ECO:0000256" key="2">
    <source>
        <dbReference type="ARBA" id="ARBA00022448"/>
    </source>
</evidence>
<keyword evidence="2" id="KW-0813">Transport</keyword>
<dbReference type="CDD" id="cd03235">
    <property type="entry name" value="ABC_Metallic_Cations"/>
    <property type="match status" value="1"/>
</dbReference>
<dbReference type="GO" id="GO:0005524">
    <property type="term" value="F:ATP binding"/>
    <property type="evidence" value="ECO:0007669"/>
    <property type="project" value="UniProtKB-KW"/>
</dbReference>
<dbReference type="SUPFAM" id="SSF52540">
    <property type="entry name" value="P-loop containing nucleoside triphosphate hydrolases"/>
    <property type="match status" value="1"/>
</dbReference>
<keyword evidence="9" id="KW-1185">Reference proteome</keyword>
<organism evidence="8 9">
    <name type="scientific">Muricoccus pecuniae</name>
    <dbReference type="NCBI Taxonomy" id="693023"/>
    <lineage>
        <taxon>Bacteria</taxon>
        <taxon>Pseudomonadati</taxon>
        <taxon>Pseudomonadota</taxon>
        <taxon>Alphaproteobacteria</taxon>
        <taxon>Acetobacterales</taxon>
        <taxon>Roseomonadaceae</taxon>
        <taxon>Muricoccus</taxon>
    </lineage>
</organism>
<dbReference type="GO" id="GO:0016887">
    <property type="term" value="F:ATP hydrolysis activity"/>
    <property type="evidence" value="ECO:0007669"/>
    <property type="project" value="InterPro"/>
</dbReference>
<dbReference type="PANTHER" id="PTHR42734">
    <property type="entry name" value="METAL TRANSPORT SYSTEM ATP-BINDING PROTEIN TM_0124-RELATED"/>
    <property type="match status" value="1"/>
</dbReference>
<evidence type="ECO:0000313" key="9">
    <source>
        <dbReference type="Proteomes" id="UP000580654"/>
    </source>
</evidence>
<keyword evidence="5" id="KW-0862">Zinc</keyword>
<evidence type="ECO:0000256" key="1">
    <source>
        <dbReference type="ARBA" id="ARBA00005417"/>
    </source>
</evidence>
<comment type="caution">
    <text evidence="8">The sequence shown here is derived from an EMBL/GenBank/DDBJ whole genome shotgun (WGS) entry which is preliminary data.</text>
</comment>
<keyword evidence="3" id="KW-0547">Nucleotide-binding</keyword>
<dbReference type="InterPro" id="IPR027417">
    <property type="entry name" value="P-loop_NTPase"/>
</dbReference>
<gene>
    <name evidence="8" type="ORF">FHS87_003623</name>
</gene>
<dbReference type="Proteomes" id="UP000580654">
    <property type="component" value="Unassembled WGS sequence"/>
</dbReference>
<evidence type="ECO:0000256" key="5">
    <source>
        <dbReference type="ARBA" id="ARBA00022906"/>
    </source>
</evidence>
<dbReference type="PROSITE" id="PS50893">
    <property type="entry name" value="ABC_TRANSPORTER_2"/>
    <property type="match status" value="1"/>
</dbReference>
<reference evidence="8 9" key="1">
    <citation type="submission" date="2020-08" db="EMBL/GenBank/DDBJ databases">
        <title>Genomic Encyclopedia of Type Strains, Phase IV (KMG-IV): sequencing the most valuable type-strain genomes for metagenomic binning, comparative biology and taxonomic classification.</title>
        <authorList>
            <person name="Goeker M."/>
        </authorList>
    </citation>
    <scope>NUCLEOTIDE SEQUENCE [LARGE SCALE GENOMIC DNA]</scope>
    <source>
        <strain evidence="8 9">DSM 25622</strain>
    </source>
</reference>
<keyword evidence="5" id="KW-0864">Zinc transport</keyword>
<evidence type="ECO:0000256" key="3">
    <source>
        <dbReference type="ARBA" id="ARBA00022741"/>
    </source>
</evidence>
<dbReference type="InterPro" id="IPR003593">
    <property type="entry name" value="AAA+_ATPase"/>
</dbReference>
<dbReference type="Gene3D" id="3.40.50.300">
    <property type="entry name" value="P-loop containing nucleotide triphosphate hydrolases"/>
    <property type="match status" value="1"/>
</dbReference>
<dbReference type="PANTHER" id="PTHR42734:SF5">
    <property type="entry name" value="IRON TRANSPORT SYSTEM ATP-BINDING PROTEIN HI_0361-RELATED"/>
    <property type="match status" value="1"/>
</dbReference>
<proteinExistence type="inferred from homology"/>
<name>A0A840YM28_9PROT</name>
<protein>
    <submittedName>
        <fullName evidence="8">Zinc/manganese transport system ATP-binding protein</fullName>
    </submittedName>
</protein>
<dbReference type="PROSITE" id="PS00211">
    <property type="entry name" value="ABC_TRANSPORTER_1"/>
    <property type="match status" value="1"/>
</dbReference>
<dbReference type="InterPro" id="IPR017871">
    <property type="entry name" value="ABC_transporter-like_CS"/>
</dbReference>
<dbReference type="AlphaFoldDB" id="A0A840YM28"/>
<dbReference type="EMBL" id="JACIJD010000019">
    <property type="protein sequence ID" value="MBB5695564.1"/>
    <property type="molecule type" value="Genomic_DNA"/>
</dbReference>
<dbReference type="GO" id="GO:0006829">
    <property type="term" value="P:zinc ion transport"/>
    <property type="evidence" value="ECO:0007669"/>
    <property type="project" value="UniProtKB-KW"/>
</dbReference>
<dbReference type="RefSeq" id="WP_184520760.1">
    <property type="nucleotide sequence ID" value="NZ_JACIJD010000019.1"/>
</dbReference>
<dbReference type="InterPro" id="IPR050153">
    <property type="entry name" value="Metal_Ion_Import_ABC"/>
</dbReference>
<evidence type="ECO:0000256" key="4">
    <source>
        <dbReference type="ARBA" id="ARBA00022840"/>
    </source>
</evidence>
<accession>A0A840YM28</accession>
<evidence type="ECO:0000256" key="6">
    <source>
        <dbReference type="ARBA" id="ARBA00023065"/>
    </source>
</evidence>
<evidence type="ECO:0000313" key="8">
    <source>
        <dbReference type="EMBL" id="MBB5695564.1"/>
    </source>
</evidence>
<sequence>MSDAIRLHGVTLSHDRHPAVHHLSGAFEAGSLTAIVGPNGAGKTTLLRAIAGLHPVDEGRIECPAGRIALLPQMSALDRSFPISCLDVAMLGHWRRLGAFRSVAPAGRAEAEAALEAVGLAGFARRPVGSLSAGQFQRLLFARLLVQDAPVILLDEPFNAVDTRTAADLLRLVREWHGQGRTVVAVLHDLELVRREFPETLLLARDPVAWGGTEAALAASNRLRARMMAEGWDASAGACGRAA</sequence>
<keyword evidence="6" id="KW-0406">Ion transport</keyword>
<comment type="similarity">
    <text evidence="1">Belongs to the ABC transporter superfamily.</text>
</comment>
<dbReference type="SMART" id="SM00382">
    <property type="entry name" value="AAA"/>
    <property type="match status" value="1"/>
</dbReference>
<dbReference type="InterPro" id="IPR003439">
    <property type="entry name" value="ABC_transporter-like_ATP-bd"/>
</dbReference>